<protein>
    <submittedName>
        <fullName evidence="1">Uncharacterized protein</fullName>
    </submittedName>
</protein>
<gene>
    <name evidence="1" type="ORF">OUZ56_033612</name>
</gene>
<dbReference type="EMBL" id="JAOYFB010000056">
    <property type="protein sequence ID" value="KAK4045730.1"/>
    <property type="molecule type" value="Genomic_DNA"/>
</dbReference>
<keyword evidence="2" id="KW-1185">Reference proteome</keyword>
<sequence>MNESSVLRTTREKRWNVPCFSTKCHEQILTEMVSRSKRPFRASLFQKSKPGSYKSNYCRLTTLHFTTLSLIYG</sequence>
<accession>A0ABR0BB18</accession>
<comment type="caution">
    <text evidence="1">The sequence shown here is derived from an EMBL/GenBank/DDBJ whole genome shotgun (WGS) entry which is preliminary data.</text>
</comment>
<dbReference type="Proteomes" id="UP001234178">
    <property type="component" value="Unassembled WGS sequence"/>
</dbReference>
<evidence type="ECO:0000313" key="1">
    <source>
        <dbReference type="EMBL" id="KAK4045730.1"/>
    </source>
</evidence>
<evidence type="ECO:0000313" key="2">
    <source>
        <dbReference type="Proteomes" id="UP001234178"/>
    </source>
</evidence>
<name>A0ABR0BB18_9CRUS</name>
<proteinExistence type="predicted"/>
<reference evidence="1 2" key="1">
    <citation type="journal article" date="2023" name="Nucleic Acids Res.">
        <title>The hologenome of Daphnia magna reveals possible DNA methylation and microbiome-mediated evolution of the host genome.</title>
        <authorList>
            <person name="Chaturvedi A."/>
            <person name="Li X."/>
            <person name="Dhandapani V."/>
            <person name="Marshall H."/>
            <person name="Kissane S."/>
            <person name="Cuenca-Cambronero M."/>
            <person name="Asole G."/>
            <person name="Calvet F."/>
            <person name="Ruiz-Romero M."/>
            <person name="Marangio P."/>
            <person name="Guigo R."/>
            <person name="Rago D."/>
            <person name="Mirbahai L."/>
            <person name="Eastwood N."/>
            <person name="Colbourne J.K."/>
            <person name="Zhou J."/>
            <person name="Mallon E."/>
            <person name="Orsini L."/>
        </authorList>
    </citation>
    <scope>NUCLEOTIDE SEQUENCE [LARGE SCALE GENOMIC DNA]</scope>
    <source>
        <strain evidence="1">LRV0_1</strain>
    </source>
</reference>
<organism evidence="1 2">
    <name type="scientific">Daphnia magna</name>
    <dbReference type="NCBI Taxonomy" id="35525"/>
    <lineage>
        <taxon>Eukaryota</taxon>
        <taxon>Metazoa</taxon>
        <taxon>Ecdysozoa</taxon>
        <taxon>Arthropoda</taxon>
        <taxon>Crustacea</taxon>
        <taxon>Branchiopoda</taxon>
        <taxon>Diplostraca</taxon>
        <taxon>Cladocera</taxon>
        <taxon>Anomopoda</taxon>
        <taxon>Daphniidae</taxon>
        <taxon>Daphnia</taxon>
    </lineage>
</organism>